<reference evidence="1" key="1">
    <citation type="submission" date="2020-08" db="EMBL/GenBank/DDBJ databases">
        <title>Genomic Encyclopedia of Type Strains, Phase IV (KMG-V): Genome sequencing to study the core and pangenomes of soil and plant-associated prokaryotes.</title>
        <authorList>
            <person name="Whitman W."/>
        </authorList>
    </citation>
    <scope>NUCLEOTIDE SEQUENCE</scope>
    <source>
        <strain evidence="1">M8UP15</strain>
    </source>
</reference>
<accession>A0ACC5NZD0</accession>
<name>A0ACC5NZD0_9BACT</name>
<dbReference type="Proteomes" id="UP000569005">
    <property type="component" value="Unassembled WGS sequence"/>
</dbReference>
<gene>
    <name evidence="1" type="ORF">HDF13_002279</name>
</gene>
<sequence length="75" mass="8073">MVIRIVLSGVVAGATFAGTFVIFNIAYLRWAVWRYPQHNSMAGMTAFLYGLPVAVAFAALGFAIAFRSGSRSKAN</sequence>
<evidence type="ECO:0000313" key="2">
    <source>
        <dbReference type="Proteomes" id="UP000569005"/>
    </source>
</evidence>
<protein>
    <submittedName>
        <fullName evidence="1">Tetrahydromethanopterin S-methyltransferase subunit E</fullName>
    </submittedName>
</protein>
<keyword evidence="2" id="KW-1185">Reference proteome</keyword>
<dbReference type="EMBL" id="JACHEA010000001">
    <property type="protein sequence ID" value="MBB5339946.1"/>
    <property type="molecule type" value="Genomic_DNA"/>
</dbReference>
<evidence type="ECO:0000313" key="1">
    <source>
        <dbReference type="EMBL" id="MBB5339946.1"/>
    </source>
</evidence>
<comment type="caution">
    <text evidence="1">The sequence shown here is derived from an EMBL/GenBank/DDBJ whole genome shotgun (WGS) entry which is preliminary data.</text>
</comment>
<organism evidence="1 2">
    <name type="scientific">Tunturiibacter gelidiferens</name>
    <dbReference type="NCBI Taxonomy" id="3069689"/>
    <lineage>
        <taxon>Bacteria</taxon>
        <taxon>Pseudomonadati</taxon>
        <taxon>Acidobacteriota</taxon>
        <taxon>Terriglobia</taxon>
        <taxon>Terriglobales</taxon>
        <taxon>Acidobacteriaceae</taxon>
        <taxon>Tunturiibacter</taxon>
    </lineage>
</organism>
<proteinExistence type="predicted"/>